<dbReference type="Proteomes" id="UP000006048">
    <property type="component" value="Chromosome"/>
</dbReference>
<organism evidence="2 3">
    <name type="scientific">Turneriella parva (strain ATCC BAA-1111 / DSM 21527 / NCTC 11395 / H)</name>
    <name type="common">Leptospira parva</name>
    <dbReference type="NCBI Taxonomy" id="869212"/>
    <lineage>
        <taxon>Bacteria</taxon>
        <taxon>Pseudomonadati</taxon>
        <taxon>Spirochaetota</taxon>
        <taxon>Spirochaetia</taxon>
        <taxon>Leptospirales</taxon>
        <taxon>Leptospiraceae</taxon>
        <taxon>Turneriella</taxon>
    </lineage>
</organism>
<evidence type="ECO:0000256" key="1">
    <source>
        <dbReference type="SAM" id="SignalP"/>
    </source>
</evidence>
<protein>
    <recommendedName>
        <fullName evidence="4">Outer membrane protein beta-barrel domain-containing protein</fullName>
    </recommendedName>
</protein>
<dbReference type="KEGG" id="tpx:Turpa_3943"/>
<accession>I4BBC0</accession>
<keyword evidence="1" id="KW-0732">Signal</keyword>
<evidence type="ECO:0000313" key="3">
    <source>
        <dbReference type="Proteomes" id="UP000006048"/>
    </source>
</evidence>
<evidence type="ECO:0008006" key="4">
    <source>
        <dbReference type="Google" id="ProtNLM"/>
    </source>
</evidence>
<evidence type="ECO:0000313" key="2">
    <source>
        <dbReference type="EMBL" id="AFM14577.1"/>
    </source>
</evidence>
<dbReference type="RefSeq" id="WP_014805053.1">
    <property type="nucleotide sequence ID" value="NC_018020.1"/>
</dbReference>
<proteinExistence type="predicted"/>
<dbReference type="STRING" id="869212.Turpa_3943"/>
<dbReference type="AlphaFoldDB" id="I4BBC0"/>
<dbReference type="HOGENOM" id="CLU_1299276_0_0_12"/>
<keyword evidence="3" id="KW-1185">Reference proteome</keyword>
<dbReference type="EMBL" id="CP002959">
    <property type="protein sequence ID" value="AFM14577.1"/>
    <property type="molecule type" value="Genomic_DNA"/>
</dbReference>
<feature type="signal peptide" evidence="1">
    <location>
        <begin position="1"/>
        <end position="20"/>
    </location>
</feature>
<reference evidence="2 3" key="1">
    <citation type="submission" date="2012-06" db="EMBL/GenBank/DDBJ databases">
        <title>The complete chromosome of genome of Turneriella parva DSM 21527.</title>
        <authorList>
            <consortium name="US DOE Joint Genome Institute (JGI-PGF)"/>
            <person name="Lucas S."/>
            <person name="Han J."/>
            <person name="Lapidus A."/>
            <person name="Bruce D."/>
            <person name="Goodwin L."/>
            <person name="Pitluck S."/>
            <person name="Peters L."/>
            <person name="Kyrpides N."/>
            <person name="Mavromatis K."/>
            <person name="Ivanova N."/>
            <person name="Mikhailova N."/>
            <person name="Chertkov O."/>
            <person name="Detter J.C."/>
            <person name="Tapia R."/>
            <person name="Han C."/>
            <person name="Land M."/>
            <person name="Hauser L."/>
            <person name="Markowitz V."/>
            <person name="Cheng J.-F."/>
            <person name="Hugenholtz P."/>
            <person name="Woyke T."/>
            <person name="Wu D."/>
            <person name="Gronow S."/>
            <person name="Wellnitz S."/>
            <person name="Brambilla E."/>
            <person name="Klenk H.-P."/>
            <person name="Eisen J.A."/>
        </authorList>
    </citation>
    <scope>NUCLEOTIDE SEQUENCE [LARGE SCALE GENOMIC DNA]</scope>
    <source>
        <strain evidence="3">ATCC BAA-1111 / DSM 21527 / NCTC 11395 / H</strain>
    </source>
</reference>
<name>I4BBC0_TURPD</name>
<feature type="chain" id="PRO_5003686686" description="Outer membrane protein beta-barrel domain-containing protein" evidence="1">
    <location>
        <begin position="21"/>
        <end position="212"/>
    </location>
</feature>
<sequence>MRLLHPHRLLPALFWVVSLAGNLSATTDEKGNAVPKPWYAGFDLGWAGHNEAGLDRSKGEYDVSYNTLGGYLSGQYHFPEFYLHGGLGLLRLMTLRVNSVAMAMENRTQWHVPVFLHAYYRVDPVFAFGAGLSHLTETTMYLNGTEVPKSSYNHVFVDIAMQFSPRLTSSVKLVFTLVFGVNMVPGRQNVYTVTDLLHVRAQLTAGMQFLLF</sequence>
<gene>
    <name evidence="2" type="ordered locus">Turpa_3943</name>
</gene>